<keyword evidence="3" id="KW-1185">Reference proteome</keyword>
<protein>
    <submittedName>
        <fullName evidence="2">Uncharacterized protein</fullName>
    </submittedName>
</protein>
<evidence type="ECO:0000256" key="1">
    <source>
        <dbReference type="SAM" id="MobiDB-lite"/>
    </source>
</evidence>
<feature type="region of interest" description="Disordered" evidence="1">
    <location>
        <begin position="221"/>
        <end position="252"/>
    </location>
</feature>
<feature type="compositionally biased region" description="Low complexity" evidence="1">
    <location>
        <begin position="124"/>
        <end position="136"/>
    </location>
</feature>
<feature type="region of interest" description="Disordered" evidence="1">
    <location>
        <begin position="290"/>
        <end position="320"/>
    </location>
</feature>
<feature type="compositionally biased region" description="Pro residues" evidence="1">
    <location>
        <begin position="174"/>
        <end position="185"/>
    </location>
</feature>
<evidence type="ECO:0000313" key="3">
    <source>
        <dbReference type="Proteomes" id="UP000037035"/>
    </source>
</evidence>
<dbReference type="AlphaFoldDB" id="A0A0L6VLF5"/>
<dbReference type="Proteomes" id="UP000037035">
    <property type="component" value="Unassembled WGS sequence"/>
</dbReference>
<gene>
    <name evidence="2" type="ORF">VP01_147g12</name>
</gene>
<reference evidence="2 3" key="1">
    <citation type="submission" date="2015-08" db="EMBL/GenBank/DDBJ databases">
        <title>Next Generation Sequencing and Analysis of the Genome of Puccinia sorghi L Schw, the Causal Agent of Maize Common Rust.</title>
        <authorList>
            <person name="Rochi L."/>
            <person name="Burguener G."/>
            <person name="Darino M."/>
            <person name="Turjanski A."/>
            <person name="Kreff E."/>
            <person name="Dieguez M.J."/>
            <person name="Sacco F."/>
        </authorList>
    </citation>
    <scope>NUCLEOTIDE SEQUENCE [LARGE SCALE GENOMIC DNA]</scope>
    <source>
        <strain evidence="2 3">RO10H11247</strain>
    </source>
</reference>
<dbReference type="OrthoDB" id="2498794at2759"/>
<dbReference type="VEuPathDB" id="FungiDB:VP01_147g12"/>
<dbReference type="EMBL" id="LAVV01005331">
    <property type="protein sequence ID" value="KNZ60940.1"/>
    <property type="molecule type" value="Genomic_DNA"/>
</dbReference>
<feature type="region of interest" description="Disordered" evidence="1">
    <location>
        <begin position="367"/>
        <end position="405"/>
    </location>
</feature>
<feature type="compositionally biased region" description="Polar residues" evidence="1">
    <location>
        <begin position="146"/>
        <end position="162"/>
    </location>
</feature>
<name>A0A0L6VLF5_9BASI</name>
<accession>A0A0L6VLF5</accession>
<evidence type="ECO:0000313" key="2">
    <source>
        <dbReference type="EMBL" id="KNZ60940.1"/>
    </source>
</evidence>
<comment type="caution">
    <text evidence="2">The sequence shown here is derived from an EMBL/GenBank/DDBJ whole genome shotgun (WGS) entry which is preliminary data.</text>
</comment>
<feature type="region of interest" description="Disordered" evidence="1">
    <location>
        <begin position="118"/>
        <end position="208"/>
    </location>
</feature>
<feature type="compositionally biased region" description="Low complexity" evidence="1">
    <location>
        <begin position="190"/>
        <end position="201"/>
    </location>
</feature>
<feature type="compositionally biased region" description="Pro residues" evidence="1">
    <location>
        <begin position="240"/>
        <end position="251"/>
    </location>
</feature>
<proteinExistence type="predicted"/>
<organism evidence="2 3">
    <name type="scientific">Puccinia sorghi</name>
    <dbReference type="NCBI Taxonomy" id="27349"/>
    <lineage>
        <taxon>Eukaryota</taxon>
        <taxon>Fungi</taxon>
        <taxon>Dikarya</taxon>
        <taxon>Basidiomycota</taxon>
        <taxon>Pucciniomycotina</taxon>
        <taxon>Pucciniomycetes</taxon>
        <taxon>Pucciniales</taxon>
        <taxon>Pucciniaceae</taxon>
        <taxon>Puccinia</taxon>
    </lineage>
</organism>
<feature type="compositionally biased region" description="Polar residues" evidence="1">
    <location>
        <begin position="290"/>
        <end position="309"/>
    </location>
</feature>
<sequence length="529" mass="58405">MRSRIRSELRGFRRCSCQLRRSRVPRGVPTQNHPLSSQFAMWVSTWCTLVAAATTLSASFPLPIPPTRYQATININQLGWHSRLIQRRSLSRRGTSNPATTIDEPLASPLLFDQAAPLGTLHRSPPLSDSSPSSSLTFQPLVNPPSGHSAQSSSLNKPQPTIHTHPLQIGSPRTQPPANPPPLPQHRPSKSSNSPKPNIPSVTDNSAKNPLSLHQISQTLEDSQWEDPVQKQSQSHGPISSPPPGIEPPPNNKIKWLHKVREFWDKFLNKIHKWFCISPKKGELRSINLQKPSTAGTTTDDIHTGQPSRTSEDVRTEPTGSSADIARLLNVSHPVNHFTTGAKLLFNNSFSAPLIFLLPIRTAPESAPLDKPIPPSNSPPEHKPLSVSLPPTSAQTSHAGSQQALPGNQVASVKVVASQPEDSQPTPEVRIVTELLKHVDIEELAQCIHQNFRESGVQLFILSHLISPREIEVILLNYRRIITEKLKEMLAAQNINKFFLEQMASFLENWSLGVVASHLHSDIKASLEK</sequence>
<feature type="compositionally biased region" description="Polar residues" evidence="1">
    <location>
        <begin position="389"/>
        <end position="405"/>
    </location>
</feature>